<sequence length="398" mass="43689">MTLLDKFRPLQEARDQLKALGADPFNVVVEKILSPTEAIVNGRQVILAGTNNYLGLTFHPECIEAAVRALREEGCGTTGSRMANGNYVDHQALEREFAEFYGLPYSVVFSAGYLANLALLSTLPGADDVILIDADCHASIYDGCKMSAAEVIRFRHNDVADLDKRLRRLKDRARCTLVVVEGIYSMFGDRAPLREIVEVKDRYGAFLMVDEAHSLGVLGEQGRGLVEAEGVTERADFIVGTFSKSLGAIGGYCVSSHQALDTLRYAARPYIFTASSSPAQIASTRVALRLLRDGRELRRRLWDNAERFYNGLKALGCTLGPQLSPVVPVILSEDRADSLAVWKELLERGVYVNLVMPPATPDHRCLLRCSMSAAHTPAQIDRLLDTFAQVFAAHGLSA</sequence>
<comment type="cofactor">
    <cofactor evidence="1 4">
        <name>pyridoxal 5'-phosphate</name>
        <dbReference type="ChEBI" id="CHEBI:597326"/>
    </cofactor>
</comment>
<dbReference type="GO" id="GO:0008710">
    <property type="term" value="F:8-amino-7-oxononanoate synthase activity"/>
    <property type="evidence" value="ECO:0007669"/>
    <property type="project" value="UniProtKB-EC"/>
</dbReference>
<dbReference type="CDD" id="cd06454">
    <property type="entry name" value="KBL_like"/>
    <property type="match status" value="1"/>
</dbReference>
<evidence type="ECO:0000313" key="7">
    <source>
        <dbReference type="Proteomes" id="UP001321450"/>
    </source>
</evidence>
<keyword evidence="2 6" id="KW-0808">Transferase</keyword>
<organism evidence="6 7">
    <name type="scientific">Methylomarinovum tepidoasis</name>
    <dbReference type="NCBI Taxonomy" id="2840183"/>
    <lineage>
        <taxon>Bacteria</taxon>
        <taxon>Pseudomonadati</taxon>
        <taxon>Pseudomonadota</taxon>
        <taxon>Gammaproteobacteria</taxon>
        <taxon>Methylococcales</taxon>
        <taxon>Methylothermaceae</taxon>
        <taxon>Methylomarinovum</taxon>
    </lineage>
</organism>
<proteinExistence type="inferred from homology"/>
<dbReference type="PROSITE" id="PS00599">
    <property type="entry name" value="AA_TRANSFER_CLASS_2"/>
    <property type="match status" value="1"/>
</dbReference>
<dbReference type="Gene3D" id="3.90.1150.10">
    <property type="entry name" value="Aspartate Aminotransferase, domain 1"/>
    <property type="match status" value="1"/>
</dbReference>
<evidence type="ECO:0000256" key="3">
    <source>
        <dbReference type="ARBA" id="ARBA00022898"/>
    </source>
</evidence>
<accession>A0AAU9CN85</accession>
<gene>
    <name evidence="6" type="ORF">MIN45_P1462</name>
</gene>
<evidence type="ECO:0000313" key="6">
    <source>
        <dbReference type="EMBL" id="BCX89092.1"/>
    </source>
</evidence>
<dbReference type="InterPro" id="IPR004839">
    <property type="entry name" value="Aminotransferase_I/II_large"/>
</dbReference>
<dbReference type="RefSeq" id="WP_286291370.1">
    <property type="nucleotide sequence ID" value="NZ_AP024718.1"/>
</dbReference>
<dbReference type="InterPro" id="IPR015424">
    <property type="entry name" value="PyrdxlP-dep_Trfase"/>
</dbReference>
<dbReference type="InterPro" id="IPR015422">
    <property type="entry name" value="PyrdxlP-dep_Trfase_small"/>
</dbReference>
<keyword evidence="3 4" id="KW-0663">Pyridoxal phosphate</keyword>
<dbReference type="Proteomes" id="UP001321450">
    <property type="component" value="Chromosome"/>
</dbReference>
<feature type="domain" description="Aminotransferase class I/classII large" evidence="5">
    <location>
        <begin position="45"/>
        <end position="386"/>
    </location>
</feature>
<dbReference type="Gene3D" id="3.40.640.10">
    <property type="entry name" value="Type I PLP-dependent aspartate aminotransferase-like (Major domain)"/>
    <property type="match status" value="1"/>
</dbReference>
<evidence type="ECO:0000256" key="2">
    <source>
        <dbReference type="ARBA" id="ARBA00022679"/>
    </source>
</evidence>
<dbReference type="InterPro" id="IPR001917">
    <property type="entry name" value="Aminotrans_II_pyridoxalP_BS"/>
</dbReference>
<dbReference type="Pfam" id="PF00155">
    <property type="entry name" value="Aminotran_1_2"/>
    <property type="match status" value="1"/>
</dbReference>
<dbReference type="SUPFAM" id="SSF53383">
    <property type="entry name" value="PLP-dependent transferases"/>
    <property type="match status" value="1"/>
</dbReference>
<name>A0AAU9CN85_9GAMM</name>
<dbReference type="PANTHER" id="PTHR13693">
    <property type="entry name" value="CLASS II AMINOTRANSFERASE/8-AMINO-7-OXONONANOATE SYNTHASE"/>
    <property type="match status" value="1"/>
</dbReference>
<evidence type="ECO:0000256" key="4">
    <source>
        <dbReference type="RuleBase" id="RU003693"/>
    </source>
</evidence>
<dbReference type="KEGG" id="meiy:MIN45_P1462"/>
<protein>
    <submittedName>
        <fullName evidence="6">8-amino-7-oxononanoate synthase</fullName>
        <ecNumber evidence="6">2.3.1.47</ecNumber>
    </submittedName>
</protein>
<dbReference type="GO" id="GO:0030170">
    <property type="term" value="F:pyridoxal phosphate binding"/>
    <property type="evidence" value="ECO:0007669"/>
    <property type="project" value="InterPro"/>
</dbReference>
<evidence type="ECO:0000259" key="5">
    <source>
        <dbReference type="Pfam" id="PF00155"/>
    </source>
</evidence>
<keyword evidence="6" id="KW-0012">Acyltransferase</keyword>
<dbReference type="EMBL" id="AP024718">
    <property type="protein sequence ID" value="BCX89092.1"/>
    <property type="molecule type" value="Genomic_DNA"/>
</dbReference>
<comment type="similarity">
    <text evidence="4">Belongs to the class-II pyridoxal-phosphate-dependent aminotransferase family.</text>
</comment>
<dbReference type="EC" id="2.3.1.47" evidence="6"/>
<reference evidence="7" key="1">
    <citation type="journal article" date="2024" name="Int. J. Syst. Evol. Microbiol.">
        <title>Methylomarinovum tepidoasis sp. nov., a moderately thermophilic methanotroph of the family Methylothermaceae isolated from a deep-sea hydrothermal field.</title>
        <authorList>
            <person name="Hirayama H."/>
            <person name="Takaki Y."/>
            <person name="Abe M."/>
            <person name="Miyazaki M."/>
            <person name="Uematsu K."/>
            <person name="Matsui Y."/>
            <person name="Takai K."/>
        </authorList>
    </citation>
    <scope>NUCLEOTIDE SEQUENCE [LARGE SCALE GENOMIC DNA]</scope>
    <source>
        <strain evidence="7">IN45</strain>
    </source>
</reference>
<keyword evidence="7" id="KW-1185">Reference proteome</keyword>
<dbReference type="InterPro" id="IPR050087">
    <property type="entry name" value="AON_synthase_class-II"/>
</dbReference>
<dbReference type="InterPro" id="IPR015421">
    <property type="entry name" value="PyrdxlP-dep_Trfase_major"/>
</dbReference>
<dbReference type="NCBIfam" id="NF047599">
    <property type="entry name" value="SerpalmtaseBetaP"/>
    <property type="match status" value="1"/>
</dbReference>
<evidence type="ECO:0000256" key="1">
    <source>
        <dbReference type="ARBA" id="ARBA00001933"/>
    </source>
</evidence>
<dbReference type="AlphaFoldDB" id="A0AAU9CN85"/>